<evidence type="ECO:0000256" key="1">
    <source>
        <dbReference type="SAM" id="MobiDB-lite"/>
    </source>
</evidence>
<keyword evidence="3" id="KW-1185">Reference proteome</keyword>
<sequence>MEVEIEAPSFDISPESDEETTSLNVIIHDTIQELLKESASQEDSPHTALNDPAETALESHVDDGTNLEKLKAYTNAEMDAIDRKKRNEHARAKVTSKI</sequence>
<dbReference type="Proteomes" id="UP001460270">
    <property type="component" value="Unassembled WGS sequence"/>
</dbReference>
<feature type="region of interest" description="Disordered" evidence="1">
    <location>
        <begin position="36"/>
        <end position="64"/>
    </location>
</feature>
<gene>
    <name evidence="2" type="ORF">WMY93_003164</name>
</gene>
<comment type="caution">
    <text evidence="2">The sequence shown here is derived from an EMBL/GenBank/DDBJ whole genome shotgun (WGS) entry which is preliminary data.</text>
</comment>
<dbReference type="AlphaFoldDB" id="A0AAW0PXH5"/>
<evidence type="ECO:0000313" key="2">
    <source>
        <dbReference type="EMBL" id="KAK7939838.1"/>
    </source>
</evidence>
<evidence type="ECO:0000313" key="3">
    <source>
        <dbReference type="Proteomes" id="UP001460270"/>
    </source>
</evidence>
<name>A0AAW0PXH5_9GOBI</name>
<protein>
    <submittedName>
        <fullName evidence="2">Uncharacterized protein</fullName>
    </submittedName>
</protein>
<dbReference type="EMBL" id="JBBPFD010000002">
    <property type="protein sequence ID" value="KAK7939838.1"/>
    <property type="molecule type" value="Genomic_DNA"/>
</dbReference>
<reference evidence="3" key="1">
    <citation type="submission" date="2024-04" db="EMBL/GenBank/DDBJ databases">
        <title>Salinicola lusitanus LLJ914,a marine bacterium isolated from the Okinawa Trough.</title>
        <authorList>
            <person name="Li J."/>
        </authorList>
    </citation>
    <scope>NUCLEOTIDE SEQUENCE [LARGE SCALE GENOMIC DNA]</scope>
</reference>
<organism evidence="2 3">
    <name type="scientific">Mugilogobius chulae</name>
    <name type="common">yellowstripe goby</name>
    <dbReference type="NCBI Taxonomy" id="88201"/>
    <lineage>
        <taxon>Eukaryota</taxon>
        <taxon>Metazoa</taxon>
        <taxon>Chordata</taxon>
        <taxon>Craniata</taxon>
        <taxon>Vertebrata</taxon>
        <taxon>Euteleostomi</taxon>
        <taxon>Actinopterygii</taxon>
        <taxon>Neopterygii</taxon>
        <taxon>Teleostei</taxon>
        <taxon>Neoteleostei</taxon>
        <taxon>Acanthomorphata</taxon>
        <taxon>Gobiaria</taxon>
        <taxon>Gobiiformes</taxon>
        <taxon>Gobioidei</taxon>
        <taxon>Gobiidae</taxon>
        <taxon>Gobionellinae</taxon>
        <taxon>Mugilogobius</taxon>
    </lineage>
</organism>
<accession>A0AAW0PXH5</accession>
<proteinExistence type="predicted"/>